<sequence>MPHRLVMLGDSDISRWPAGLRDLSPAPAENLAAGGAVMSDLLAQLGDWRSRGDSEGEGNAAALFLCCAGENDVGSGRPVDAVLETLRRFLDEAVGGDSGDDRLVFVGPKLEPWLADDVRSRRLYA</sequence>
<dbReference type="Proteomes" id="UP000266841">
    <property type="component" value="Unassembled WGS sequence"/>
</dbReference>
<evidence type="ECO:0000313" key="1">
    <source>
        <dbReference type="EMBL" id="EJK51994.1"/>
    </source>
</evidence>
<evidence type="ECO:0008006" key="3">
    <source>
        <dbReference type="Google" id="ProtNLM"/>
    </source>
</evidence>
<accession>K0RI81</accession>
<name>K0RI81_THAOC</name>
<dbReference type="EMBL" id="AGNL01040622">
    <property type="protein sequence ID" value="EJK51994.1"/>
    <property type="molecule type" value="Genomic_DNA"/>
</dbReference>
<reference evidence="1 2" key="1">
    <citation type="journal article" date="2012" name="Genome Biol.">
        <title>Genome and low-iron response of an oceanic diatom adapted to chronic iron limitation.</title>
        <authorList>
            <person name="Lommer M."/>
            <person name="Specht M."/>
            <person name="Roy A.S."/>
            <person name="Kraemer L."/>
            <person name="Andreson R."/>
            <person name="Gutowska M.A."/>
            <person name="Wolf J."/>
            <person name="Bergner S.V."/>
            <person name="Schilhabel M.B."/>
            <person name="Klostermeier U.C."/>
            <person name="Beiko R.G."/>
            <person name="Rosenstiel P."/>
            <person name="Hippler M."/>
            <person name="Laroche J."/>
        </authorList>
    </citation>
    <scope>NUCLEOTIDE SEQUENCE [LARGE SCALE GENOMIC DNA]</scope>
    <source>
        <strain evidence="1 2">CCMP1005</strain>
    </source>
</reference>
<dbReference type="AlphaFoldDB" id="K0RI81"/>
<dbReference type="OrthoDB" id="46243at2759"/>
<comment type="caution">
    <text evidence="1">The sequence shown here is derived from an EMBL/GenBank/DDBJ whole genome shotgun (WGS) entry which is preliminary data.</text>
</comment>
<organism evidence="1 2">
    <name type="scientific">Thalassiosira oceanica</name>
    <name type="common">Marine diatom</name>
    <dbReference type="NCBI Taxonomy" id="159749"/>
    <lineage>
        <taxon>Eukaryota</taxon>
        <taxon>Sar</taxon>
        <taxon>Stramenopiles</taxon>
        <taxon>Ochrophyta</taxon>
        <taxon>Bacillariophyta</taxon>
        <taxon>Coscinodiscophyceae</taxon>
        <taxon>Thalassiosirophycidae</taxon>
        <taxon>Thalassiosirales</taxon>
        <taxon>Thalassiosiraceae</taxon>
        <taxon>Thalassiosira</taxon>
    </lineage>
</organism>
<dbReference type="InterPro" id="IPR036514">
    <property type="entry name" value="SGNH_hydro_sf"/>
</dbReference>
<keyword evidence="2" id="KW-1185">Reference proteome</keyword>
<protein>
    <recommendedName>
        <fullName evidence="3">SGNH hydrolase-type esterase domain-containing protein</fullName>
    </recommendedName>
</protein>
<gene>
    <name evidence="1" type="ORF">THAOC_28780</name>
</gene>
<feature type="non-terminal residue" evidence="1">
    <location>
        <position position="125"/>
    </location>
</feature>
<evidence type="ECO:0000313" key="2">
    <source>
        <dbReference type="Proteomes" id="UP000266841"/>
    </source>
</evidence>
<proteinExistence type="predicted"/>
<dbReference type="Gene3D" id="3.40.50.1110">
    <property type="entry name" value="SGNH hydrolase"/>
    <property type="match status" value="1"/>
</dbReference>
<dbReference type="SUPFAM" id="SSF52266">
    <property type="entry name" value="SGNH hydrolase"/>
    <property type="match status" value="1"/>
</dbReference>